<name>A0A6J4TVE7_9BACT</name>
<dbReference type="InterPro" id="IPR027417">
    <property type="entry name" value="P-loop_NTPase"/>
</dbReference>
<dbReference type="EMBL" id="CADCWG010000001">
    <property type="protein sequence ID" value="CAA9532596.1"/>
    <property type="molecule type" value="Genomic_DNA"/>
</dbReference>
<gene>
    <name evidence="1" type="ORF">AVDCRST_MAG49-2</name>
</gene>
<dbReference type="Gene3D" id="3.30.420.240">
    <property type="match status" value="1"/>
</dbReference>
<reference evidence="1" key="1">
    <citation type="submission" date="2020-02" db="EMBL/GenBank/DDBJ databases">
        <authorList>
            <person name="Meier V. D."/>
        </authorList>
    </citation>
    <scope>NUCLEOTIDE SEQUENCE</scope>
    <source>
        <strain evidence="1">AVDCRST_MAG49</strain>
    </source>
</reference>
<proteinExistence type="predicted"/>
<organism evidence="1">
    <name type="scientific">uncultured Thermomicrobiales bacterium</name>
    <dbReference type="NCBI Taxonomy" id="1645740"/>
    <lineage>
        <taxon>Bacteria</taxon>
        <taxon>Pseudomonadati</taxon>
        <taxon>Thermomicrobiota</taxon>
        <taxon>Thermomicrobia</taxon>
        <taxon>Thermomicrobiales</taxon>
        <taxon>environmental samples</taxon>
    </lineage>
</organism>
<protein>
    <recommendedName>
        <fullName evidence="2">Terminase large subunit gp17-like C-terminal domain-containing protein</fullName>
    </recommendedName>
</protein>
<sequence length="567" mass="59414">MEPGQGTVGLGAAGRSADGLGGAGLGGAGRGLASIRAGDGAGAPTYPPAVVGGLRRTVTDVAAFSAAALPGYRLRAYQSEPARAIAASVERGLGRQLAVVFSRQAGKDELLAHVLAHLLARHRRRGGSAVVAMPTFRPQGALCRDRLVERLRQAGAMVGPSGVRDGYAVEVGRASVRFLSAAPGANARGQTASLLLVANEAQDIDPAVWDAVFDPMAASTNATTVFFGTVWSREGLLARQMRHLERLQAADGERRVWRVAWEEVAADLPAYGERVRARIAQLGADHPFVRTEYCLEELDGEAGLFPPARLARMEGDHPRRRRAEPGKRYALLLDVAGEEESGGGPNAFAAFDDGGRRDSTALTVVEVDLDEGPVSAVHGRSGATGPPAPGAFPSVRRPTYRVVDRMAWTGAGHAALLPTLVDLARGVWRASAVVVDATGIGAGLASFLAAELGGGTGVPGLIRRGGRIPVVPFVFTEASKSALGWDFLGLIDAGRFKEYADDGEALTRRYRAQLAATTYETLAGPGKRLRWAVPAGRGHDDLVVSAALTAVLDGIDWRPRRAVGHGG</sequence>
<dbReference type="Gene3D" id="3.40.50.300">
    <property type="entry name" value="P-loop containing nucleotide triphosphate hydrolases"/>
    <property type="match status" value="1"/>
</dbReference>
<evidence type="ECO:0008006" key="2">
    <source>
        <dbReference type="Google" id="ProtNLM"/>
    </source>
</evidence>
<evidence type="ECO:0000313" key="1">
    <source>
        <dbReference type="EMBL" id="CAA9532596.1"/>
    </source>
</evidence>
<dbReference type="AlphaFoldDB" id="A0A6J4TVE7"/>
<accession>A0A6J4TVE7</accession>